<feature type="transmembrane region" description="Helical" evidence="7">
    <location>
        <begin position="404"/>
        <end position="423"/>
    </location>
</feature>
<dbReference type="PANTHER" id="PTHR31645:SF0">
    <property type="entry name" value="OLIGOPEPTIDE TRANSPORTER YGL114W-RELATED"/>
    <property type="match status" value="1"/>
</dbReference>
<feature type="transmembrane region" description="Helical" evidence="7">
    <location>
        <begin position="108"/>
        <end position="126"/>
    </location>
</feature>
<evidence type="ECO:0000313" key="9">
    <source>
        <dbReference type="Proteomes" id="UP000315750"/>
    </source>
</evidence>
<sequence>MWCFAAFPVGEAHSLHDYANYCKRGPGGSRGSRSDVRLGLGTPARTCYNRAFLRAGLPCLAPLTADNLPTMDEQSPFASPQSSPEIPEEPAAGPNPDWSLGAQLTTRAVVAGCLIGSIIACTNIYIGLKIGWTFGASIISAVLGFSFFAMIDRRLSVLETNIAQTAGSAAGSMASAAGLVAAIPAMDMLGNPISWWELVLWSLAIAFLGVFFAVPLRRQMVLIDKLKFPTGTATAETITAMFSDGSVAIAKANYLLWSGAFAGIFTLSYYFVPQLESPPIDKWTGIAILATATAWGFKIYLGPALFGAGFLIGPRVVLSLLAGAILGWAVLGSFVQSQGWAPGDVNSFSDGPRGWILWPGVALMVSEALASVAFSWKTFIRAFQGVAAAAESGKDDSADSIPNSWWIGGLIAGSILTMVIAQLVFDIMWYYSLIAIALSSILSVVAVRSTGETDINPIGGMGKITQLVFGGMAPGQIPTNLMCAAITGAGASQAADMMQDLKTGHLLGASARKQFIAQLFGILAGVVFVVPAYVLFTNAYEIGTEDGLPAPAALAWKAMAELLANGFSALPPYSVQFVGGATVVGVLLATLRRFKTIAPYVPSGLALGIAFIVPPYYSLVMVYGLVAWLIWKAVSPQSCRNFDFAVASGLIAGEGLMGIVNAVLTICNVPSLT</sequence>
<evidence type="ECO:0000256" key="4">
    <source>
        <dbReference type="ARBA" id="ARBA00022989"/>
    </source>
</evidence>
<dbReference type="EMBL" id="CP036278">
    <property type="protein sequence ID" value="QDU57387.1"/>
    <property type="molecule type" value="Genomic_DNA"/>
</dbReference>
<keyword evidence="3 7" id="KW-0812">Transmembrane</keyword>
<evidence type="ECO:0000256" key="6">
    <source>
        <dbReference type="SAM" id="MobiDB-lite"/>
    </source>
</evidence>
<keyword evidence="4 7" id="KW-1133">Transmembrane helix</keyword>
<feature type="transmembrane region" description="Helical" evidence="7">
    <location>
        <begin position="313"/>
        <end position="335"/>
    </location>
</feature>
<keyword evidence="9" id="KW-1185">Reference proteome</keyword>
<reference evidence="8 9" key="1">
    <citation type="submission" date="2019-02" db="EMBL/GenBank/DDBJ databases">
        <title>Deep-cultivation of Planctomycetes and their phenomic and genomic characterization uncovers novel biology.</title>
        <authorList>
            <person name="Wiegand S."/>
            <person name="Jogler M."/>
            <person name="Boedeker C."/>
            <person name="Pinto D."/>
            <person name="Vollmers J."/>
            <person name="Rivas-Marin E."/>
            <person name="Kohn T."/>
            <person name="Peeters S.H."/>
            <person name="Heuer A."/>
            <person name="Rast P."/>
            <person name="Oberbeckmann S."/>
            <person name="Bunk B."/>
            <person name="Jeske O."/>
            <person name="Meyerdierks A."/>
            <person name="Storesund J.E."/>
            <person name="Kallscheuer N."/>
            <person name="Luecker S."/>
            <person name="Lage O.M."/>
            <person name="Pohl T."/>
            <person name="Merkel B.J."/>
            <person name="Hornburger P."/>
            <person name="Mueller R.-W."/>
            <person name="Bruemmer F."/>
            <person name="Labrenz M."/>
            <person name="Spormann A.M."/>
            <person name="Op den Camp H."/>
            <person name="Overmann J."/>
            <person name="Amann R."/>
            <person name="Jetten M.S.M."/>
            <person name="Mascher T."/>
            <person name="Medema M.H."/>
            <person name="Devos D.P."/>
            <person name="Kaster A.-K."/>
            <person name="Ovreas L."/>
            <person name="Rohde M."/>
            <person name="Galperin M.Y."/>
            <person name="Jogler C."/>
        </authorList>
    </citation>
    <scope>NUCLEOTIDE SEQUENCE [LARGE SCALE GENOMIC DNA]</scope>
    <source>
        <strain evidence="8 9">Pan181</strain>
    </source>
</reference>
<evidence type="ECO:0000256" key="1">
    <source>
        <dbReference type="ARBA" id="ARBA00004141"/>
    </source>
</evidence>
<evidence type="ECO:0000256" key="7">
    <source>
        <dbReference type="SAM" id="Phobius"/>
    </source>
</evidence>
<feature type="transmembrane region" description="Helical" evidence="7">
    <location>
        <begin position="198"/>
        <end position="216"/>
    </location>
</feature>
<gene>
    <name evidence="8" type="ORF">Pan181_36030</name>
</gene>
<accession>A0A518ARP3</accession>
<evidence type="ECO:0000313" key="8">
    <source>
        <dbReference type="EMBL" id="QDU57387.1"/>
    </source>
</evidence>
<name>A0A518ARP3_9BACT</name>
<feature type="transmembrane region" description="Helical" evidence="7">
    <location>
        <begin position="573"/>
        <end position="591"/>
    </location>
</feature>
<dbReference type="PANTHER" id="PTHR31645">
    <property type="entry name" value="OLIGOPEPTIDE TRANSPORTER YGL114W-RELATED"/>
    <property type="match status" value="1"/>
</dbReference>
<dbReference type="InterPro" id="IPR045035">
    <property type="entry name" value="YSL-like"/>
</dbReference>
<dbReference type="AlphaFoldDB" id="A0A518ARP3"/>
<dbReference type="NCBIfam" id="TIGR00728">
    <property type="entry name" value="OPT_sfam"/>
    <property type="match status" value="1"/>
</dbReference>
<feature type="compositionally biased region" description="Low complexity" evidence="6">
    <location>
        <begin position="78"/>
        <end position="96"/>
    </location>
</feature>
<comment type="subcellular location">
    <subcellularLocation>
        <location evidence="1">Membrane</location>
        <topology evidence="1">Multi-pass membrane protein</topology>
    </subcellularLocation>
</comment>
<protein>
    <submittedName>
        <fullName evidence="8">OPT oligopeptide transporter protein</fullName>
    </submittedName>
</protein>
<feature type="transmembrane region" description="Helical" evidence="7">
    <location>
        <begin position="355"/>
        <end position="376"/>
    </location>
</feature>
<feature type="transmembrane region" description="Helical" evidence="7">
    <location>
        <begin position="603"/>
        <end position="631"/>
    </location>
</feature>
<feature type="transmembrane region" description="Helical" evidence="7">
    <location>
        <begin position="132"/>
        <end position="151"/>
    </location>
</feature>
<evidence type="ECO:0000256" key="3">
    <source>
        <dbReference type="ARBA" id="ARBA00022692"/>
    </source>
</evidence>
<keyword evidence="2" id="KW-0813">Transport</keyword>
<keyword evidence="5 7" id="KW-0472">Membrane</keyword>
<dbReference type="GO" id="GO:0016020">
    <property type="term" value="C:membrane"/>
    <property type="evidence" value="ECO:0007669"/>
    <property type="project" value="UniProtKB-SubCell"/>
</dbReference>
<feature type="transmembrane region" description="Helical" evidence="7">
    <location>
        <begin position="163"/>
        <end position="186"/>
    </location>
</feature>
<dbReference type="GO" id="GO:0035673">
    <property type="term" value="F:oligopeptide transmembrane transporter activity"/>
    <property type="evidence" value="ECO:0007669"/>
    <property type="project" value="InterPro"/>
</dbReference>
<dbReference type="InterPro" id="IPR004813">
    <property type="entry name" value="OPT"/>
</dbReference>
<feature type="region of interest" description="Disordered" evidence="6">
    <location>
        <begin position="71"/>
        <end position="97"/>
    </location>
</feature>
<dbReference type="Pfam" id="PF03169">
    <property type="entry name" value="OPT"/>
    <property type="match status" value="1"/>
</dbReference>
<evidence type="ECO:0000256" key="5">
    <source>
        <dbReference type="ARBA" id="ARBA00023136"/>
    </source>
</evidence>
<dbReference type="Proteomes" id="UP000315750">
    <property type="component" value="Chromosome"/>
</dbReference>
<dbReference type="KEGG" id="amuc:Pan181_36030"/>
<feature type="transmembrane region" description="Helical" evidence="7">
    <location>
        <begin position="283"/>
        <end position="301"/>
    </location>
</feature>
<proteinExistence type="predicted"/>
<feature type="transmembrane region" description="Helical" evidence="7">
    <location>
        <begin position="429"/>
        <end position="447"/>
    </location>
</feature>
<organism evidence="8 9">
    <name type="scientific">Aeoliella mucimassa</name>
    <dbReference type="NCBI Taxonomy" id="2527972"/>
    <lineage>
        <taxon>Bacteria</taxon>
        <taxon>Pseudomonadati</taxon>
        <taxon>Planctomycetota</taxon>
        <taxon>Planctomycetia</taxon>
        <taxon>Pirellulales</taxon>
        <taxon>Lacipirellulaceae</taxon>
        <taxon>Aeoliella</taxon>
    </lineage>
</organism>
<feature type="transmembrane region" description="Helical" evidence="7">
    <location>
        <begin position="254"/>
        <end position="271"/>
    </location>
</feature>
<evidence type="ECO:0000256" key="2">
    <source>
        <dbReference type="ARBA" id="ARBA00022448"/>
    </source>
</evidence>
<feature type="transmembrane region" description="Helical" evidence="7">
    <location>
        <begin position="515"/>
        <end position="536"/>
    </location>
</feature>